<evidence type="ECO:0000256" key="7">
    <source>
        <dbReference type="ARBA" id="ARBA00023136"/>
    </source>
</evidence>
<keyword evidence="5 10" id="KW-0812">Transmembrane</keyword>
<evidence type="ECO:0000256" key="10">
    <source>
        <dbReference type="SAM" id="Phobius"/>
    </source>
</evidence>
<protein>
    <recommendedName>
        <fullName evidence="9">Flagellar M-ring protein</fullName>
    </recommendedName>
</protein>
<proteinExistence type="inferred from homology"/>
<dbReference type="Proteomes" id="UP000500791">
    <property type="component" value="Chromosome"/>
</dbReference>
<dbReference type="InterPro" id="IPR000067">
    <property type="entry name" value="FlgMring_FliF"/>
</dbReference>
<sequence length="521" mass="55485">MSDLISRFEAMPGRFRLIAGGAAIAVMALLLLLARVAGTPQMALLYSGLEPSVAAEVLTALEAEQVEHDVRGNAIYVSEDRRDNLRLQLAGRGLPASGGAGYELLDELSGFGTTSQMFDAAYRRAQEGEIARTIASAPAIRSARVHLSRTENSPFRRNQQATASVTVTMANAPLSSDRARALRHLVASSVPDLMPEAVSIIDAQAGIIIGEDSDDPAANASDRAAQMRANVLRLLEARVGPGRAFVEINVDTTLDTEIVTERVIDPDSRVAISTDVEEDLEQATGSGPGAVTVASNLPDGDAAAEGNSNSREVTRTRERVNYEVSEVLRERTSNPGRISRLSVAVLVDGMETAGPDGTTWQPRPQSEIAAMAELVRAAVGFDAARGDVLTIESMQFPERGEVGTVANAPAFIGGTIPLSLILQLGVLSAVVLLLGLFVLRPILLTRRDLDTLPNPAELPSPENGAAISPELLMLENMPSEQEAEKPETPLARLRGTVEGRRPESVDLLRNWIDSGMTEGVP</sequence>
<keyword evidence="4" id="KW-1003">Cell membrane</keyword>
<keyword evidence="13" id="KW-0966">Cell projection</keyword>
<comment type="subcellular location">
    <subcellularLocation>
        <location evidence="1 9">Bacterial flagellum basal body</location>
    </subcellularLocation>
    <subcellularLocation>
        <location evidence="2">Cell membrane</location>
        <topology evidence="2">Multi-pass membrane protein</topology>
    </subcellularLocation>
</comment>
<dbReference type="GO" id="GO:0003774">
    <property type="term" value="F:cytoskeletal motor activity"/>
    <property type="evidence" value="ECO:0007669"/>
    <property type="project" value="InterPro"/>
</dbReference>
<dbReference type="GO" id="GO:0009431">
    <property type="term" value="C:bacterial-type flagellum basal body, MS ring"/>
    <property type="evidence" value="ECO:0007669"/>
    <property type="project" value="InterPro"/>
</dbReference>
<dbReference type="AlphaFoldDB" id="A0A6G7VLB0"/>
<evidence type="ECO:0000256" key="6">
    <source>
        <dbReference type="ARBA" id="ARBA00022989"/>
    </source>
</evidence>
<name>A0A6G7VLB0_9RHOB</name>
<dbReference type="Gene3D" id="3.30.300.30">
    <property type="match status" value="1"/>
</dbReference>
<dbReference type="PANTHER" id="PTHR30046:SF0">
    <property type="entry name" value="FLAGELLAR M-RING PROTEIN"/>
    <property type="match status" value="1"/>
</dbReference>
<dbReference type="NCBIfam" id="TIGR00206">
    <property type="entry name" value="fliF"/>
    <property type="match status" value="1"/>
</dbReference>
<dbReference type="Pfam" id="PF01514">
    <property type="entry name" value="YscJ_FliF"/>
    <property type="match status" value="1"/>
</dbReference>
<feature type="transmembrane region" description="Helical" evidence="10">
    <location>
        <begin position="420"/>
        <end position="439"/>
    </location>
</feature>
<dbReference type="EMBL" id="CP049811">
    <property type="protein sequence ID" value="QIK40722.1"/>
    <property type="molecule type" value="Genomic_DNA"/>
</dbReference>
<keyword evidence="7 10" id="KW-0472">Membrane</keyword>
<gene>
    <name evidence="13" type="primary">fliF</name>
    <name evidence="13" type="ORF">G8E03_08040</name>
</gene>
<evidence type="ECO:0000259" key="11">
    <source>
        <dbReference type="Pfam" id="PF01514"/>
    </source>
</evidence>
<dbReference type="Pfam" id="PF08345">
    <property type="entry name" value="YscJ_FliF_C"/>
    <property type="match status" value="1"/>
</dbReference>
<dbReference type="RefSeq" id="WP_166190482.1">
    <property type="nucleotide sequence ID" value="NZ_CP049811.1"/>
</dbReference>
<dbReference type="InterPro" id="IPR013556">
    <property type="entry name" value="Flag_M-ring_C"/>
</dbReference>
<evidence type="ECO:0000256" key="5">
    <source>
        <dbReference type="ARBA" id="ARBA00022692"/>
    </source>
</evidence>
<evidence type="ECO:0000256" key="9">
    <source>
        <dbReference type="PIRNR" id="PIRNR004862"/>
    </source>
</evidence>
<keyword evidence="14" id="KW-1185">Reference proteome</keyword>
<evidence type="ECO:0000256" key="2">
    <source>
        <dbReference type="ARBA" id="ARBA00004651"/>
    </source>
</evidence>
<evidence type="ECO:0000313" key="14">
    <source>
        <dbReference type="Proteomes" id="UP000500791"/>
    </source>
</evidence>
<feature type="domain" description="Flagellar M-ring C-terminal" evidence="12">
    <location>
        <begin position="235"/>
        <end position="396"/>
    </location>
</feature>
<dbReference type="KEGG" id="mon:G8E03_08040"/>
<dbReference type="InterPro" id="IPR006182">
    <property type="entry name" value="FliF_N_dom"/>
</dbReference>
<keyword evidence="6 10" id="KW-1133">Transmembrane helix</keyword>
<evidence type="ECO:0000256" key="8">
    <source>
        <dbReference type="ARBA" id="ARBA00023143"/>
    </source>
</evidence>
<dbReference type="GO" id="GO:0005886">
    <property type="term" value="C:plasma membrane"/>
    <property type="evidence" value="ECO:0007669"/>
    <property type="project" value="UniProtKB-SubCell"/>
</dbReference>
<organism evidence="13 14">
    <name type="scientific">Pontivivens nitratireducens</name>
    <dbReference type="NCBI Taxonomy" id="2758038"/>
    <lineage>
        <taxon>Bacteria</taxon>
        <taxon>Pseudomonadati</taxon>
        <taxon>Pseudomonadota</taxon>
        <taxon>Alphaproteobacteria</taxon>
        <taxon>Rhodobacterales</taxon>
        <taxon>Paracoccaceae</taxon>
        <taxon>Pontivivens</taxon>
    </lineage>
</organism>
<evidence type="ECO:0000256" key="4">
    <source>
        <dbReference type="ARBA" id="ARBA00022475"/>
    </source>
</evidence>
<accession>A0A6G7VLB0</accession>
<keyword evidence="8 9" id="KW-0975">Bacterial flagellum</keyword>
<dbReference type="PRINTS" id="PR01009">
    <property type="entry name" value="FLGMRINGFLIF"/>
</dbReference>
<dbReference type="GO" id="GO:0071973">
    <property type="term" value="P:bacterial-type flagellum-dependent cell motility"/>
    <property type="evidence" value="ECO:0007669"/>
    <property type="project" value="InterPro"/>
</dbReference>
<evidence type="ECO:0000256" key="1">
    <source>
        <dbReference type="ARBA" id="ARBA00004117"/>
    </source>
</evidence>
<comment type="function">
    <text evidence="9">The M ring may be actively involved in energy transduction.</text>
</comment>
<evidence type="ECO:0000313" key="13">
    <source>
        <dbReference type="EMBL" id="QIK40722.1"/>
    </source>
</evidence>
<evidence type="ECO:0000256" key="3">
    <source>
        <dbReference type="ARBA" id="ARBA00007971"/>
    </source>
</evidence>
<evidence type="ECO:0000259" key="12">
    <source>
        <dbReference type="Pfam" id="PF08345"/>
    </source>
</evidence>
<dbReference type="PANTHER" id="PTHR30046">
    <property type="entry name" value="FLAGELLAR M-RING PROTEIN"/>
    <property type="match status" value="1"/>
</dbReference>
<dbReference type="InterPro" id="IPR045851">
    <property type="entry name" value="AMP-bd_C_sf"/>
</dbReference>
<feature type="domain" description="Flagellar M-ring N-terminal" evidence="11">
    <location>
        <begin position="38"/>
        <end position="205"/>
    </location>
</feature>
<keyword evidence="13" id="KW-0282">Flagellum</keyword>
<dbReference type="PIRSF" id="PIRSF004862">
    <property type="entry name" value="FliF"/>
    <property type="match status" value="1"/>
</dbReference>
<reference evidence="13 14" key="1">
    <citation type="submission" date="2020-03" db="EMBL/GenBank/DDBJ databases">
        <title>Complete genome sequence of Monaibacterium sp. ALG8 with diverse plasmids.</title>
        <authorList>
            <person name="Sun C."/>
        </authorList>
    </citation>
    <scope>NUCLEOTIDE SEQUENCE [LARGE SCALE GENOMIC DNA]</scope>
    <source>
        <strain evidence="13 14">ALG8</strain>
    </source>
</reference>
<dbReference type="InterPro" id="IPR043427">
    <property type="entry name" value="YscJ/FliF"/>
</dbReference>
<comment type="similarity">
    <text evidence="3 9">Belongs to the FliF family.</text>
</comment>
<keyword evidence="13" id="KW-0969">Cilium</keyword>